<dbReference type="FunFam" id="2.30.30.230:FF:000001">
    <property type="entry name" value="Fumarylacetoacetase"/>
    <property type="match status" value="1"/>
</dbReference>
<evidence type="ECO:0000256" key="6">
    <source>
        <dbReference type="ARBA" id="ARBA00012094"/>
    </source>
</evidence>
<evidence type="ECO:0000256" key="7">
    <source>
        <dbReference type="ARBA" id="ARBA00014741"/>
    </source>
</evidence>
<dbReference type="InterPro" id="IPR015377">
    <property type="entry name" value="Fumarylacetoacetase_N"/>
</dbReference>
<reference evidence="21" key="1">
    <citation type="submission" date="2021-10" db="EMBL/GenBank/DDBJ databases">
        <title>Tropical sea cucumber genome reveals ecological adaptation and Cuvierian tubules defense mechanism.</title>
        <authorList>
            <person name="Chen T."/>
        </authorList>
    </citation>
    <scope>NUCLEOTIDE SEQUENCE</scope>
    <source>
        <strain evidence="21">Nanhai2018</strain>
        <tissue evidence="21">Muscle</tissue>
    </source>
</reference>
<keyword evidence="13" id="KW-0585">Phenylalanine catabolism</keyword>
<proteinExistence type="inferred from homology"/>
<feature type="binding site" evidence="18">
    <location>
        <position position="900"/>
    </location>
    <ligand>
        <name>Mg(2+)</name>
        <dbReference type="ChEBI" id="CHEBI:18420"/>
    </ligand>
</feature>
<feature type="binding site" evidence="18">
    <location>
        <position position="842"/>
    </location>
    <ligand>
        <name>Ca(2+)</name>
        <dbReference type="ChEBI" id="CHEBI:29108"/>
    </ligand>
</feature>
<comment type="similarity">
    <text evidence="5">Belongs to the FAH family.</text>
</comment>
<evidence type="ECO:0000256" key="8">
    <source>
        <dbReference type="ARBA" id="ARBA00022723"/>
    </source>
</evidence>
<dbReference type="InterPro" id="IPR005959">
    <property type="entry name" value="Fumarylacetoacetase"/>
</dbReference>
<evidence type="ECO:0000313" key="21">
    <source>
        <dbReference type="EMBL" id="KAJ8035593.1"/>
    </source>
</evidence>
<evidence type="ECO:0000256" key="16">
    <source>
        <dbReference type="PIRSR" id="PIRSR605959-1"/>
    </source>
</evidence>
<name>A0A9Q1H7I6_HOLLE</name>
<feature type="binding site" evidence="18">
    <location>
        <position position="876"/>
    </location>
    <ligand>
        <name>Ca(2+)</name>
        <dbReference type="ChEBI" id="CHEBI:29108"/>
    </ligand>
</feature>
<evidence type="ECO:0000256" key="3">
    <source>
        <dbReference type="ARBA" id="ARBA00001946"/>
    </source>
</evidence>
<keyword evidence="11 18" id="KW-0460">Magnesium</keyword>
<feature type="domain" description="Fumarylacetoacetase N-terminal" evidence="20">
    <location>
        <begin position="659"/>
        <end position="762"/>
    </location>
</feature>
<keyword evidence="22" id="KW-1185">Reference proteome</keyword>
<feature type="binding site" evidence="17">
    <location>
        <position position="883"/>
    </location>
    <ligand>
        <name>substrate</name>
    </ligand>
</feature>
<evidence type="ECO:0000256" key="14">
    <source>
        <dbReference type="ARBA" id="ARBA00030270"/>
    </source>
</evidence>
<evidence type="ECO:0000259" key="20">
    <source>
        <dbReference type="Pfam" id="PF09298"/>
    </source>
</evidence>
<evidence type="ECO:0000256" key="10">
    <source>
        <dbReference type="ARBA" id="ARBA00022837"/>
    </source>
</evidence>
<evidence type="ECO:0000256" key="15">
    <source>
        <dbReference type="ARBA" id="ARBA00031740"/>
    </source>
</evidence>
<dbReference type="FunFam" id="3.90.850.10:FF:000004">
    <property type="entry name" value="Fumarylacetoacetase"/>
    <property type="match status" value="1"/>
</dbReference>
<feature type="domain" description="Fumarylacetoacetase-like C-terminal" evidence="19">
    <location>
        <begin position="771"/>
        <end position="1037"/>
    </location>
</feature>
<dbReference type="Pfam" id="PF01557">
    <property type="entry name" value="FAA_hydrolase"/>
    <property type="match status" value="1"/>
</dbReference>
<evidence type="ECO:0000256" key="9">
    <source>
        <dbReference type="ARBA" id="ARBA00022801"/>
    </source>
</evidence>
<dbReference type="SUPFAM" id="SSF63433">
    <property type="entry name" value="Fumarylacetoacetate hydrolase, FAH, N-terminal domain"/>
    <property type="match status" value="1"/>
</dbReference>
<dbReference type="InterPro" id="IPR011234">
    <property type="entry name" value="Fumarylacetoacetase-like_C"/>
</dbReference>
<evidence type="ECO:0000256" key="11">
    <source>
        <dbReference type="ARBA" id="ARBA00022842"/>
    </source>
</evidence>
<evidence type="ECO:0000256" key="5">
    <source>
        <dbReference type="ARBA" id="ARBA00010211"/>
    </source>
</evidence>
<organism evidence="21 22">
    <name type="scientific">Holothuria leucospilota</name>
    <name type="common">Black long sea cucumber</name>
    <name type="synonym">Mertensiothuria leucospilota</name>
    <dbReference type="NCBI Taxonomy" id="206669"/>
    <lineage>
        <taxon>Eukaryota</taxon>
        <taxon>Metazoa</taxon>
        <taxon>Echinodermata</taxon>
        <taxon>Eleutherozoa</taxon>
        <taxon>Echinozoa</taxon>
        <taxon>Holothuroidea</taxon>
        <taxon>Aspidochirotacea</taxon>
        <taxon>Aspidochirotida</taxon>
        <taxon>Holothuriidae</taxon>
        <taxon>Holothuria</taxon>
    </lineage>
</organism>
<feature type="binding site" evidence="17">
    <location>
        <position position="772"/>
    </location>
    <ligand>
        <name>substrate</name>
    </ligand>
</feature>
<gene>
    <name evidence="21" type="ORF">HOLleu_19321</name>
</gene>
<comment type="pathway">
    <text evidence="4">Amino-acid degradation; L-phenylalanine degradation; acetoacetate and fumarate from L-phenylalanine: step 6/6.</text>
</comment>
<dbReference type="PANTHER" id="PTHR43069:SF2">
    <property type="entry name" value="FUMARYLACETOACETASE"/>
    <property type="match status" value="1"/>
</dbReference>
<dbReference type="Proteomes" id="UP001152320">
    <property type="component" value="Chromosome 9"/>
</dbReference>
<dbReference type="PANTHER" id="PTHR43069">
    <property type="entry name" value="FUMARYLACETOACETASE"/>
    <property type="match status" value="1"/>
</dbReference>
<dbReference type="GO" id="GO:1902000">
    <property type="term" value="P:homogentisate catabolic process"/>
    <property type="evidence" value="ECO:0007669"/>
    <property type="project" value="TreeGrafter"/>
</dbReference>
<evidence type="ECO:0000256" key="13">
    <source>
        <dbReference type="ARBA" id="ARBA00023232"/>
    </source>
</evidence>
<evidence type="ECO:0000259" key="19">
    <source>
        <dbReference type="Pfam" id="PF01557"/>
    </source>
</evidence>
<dbReference type="EMBL" id="JAIZAY010000009">
    <property type="protein sequence ID" value="KAJ8035593.1"/>
    <property type="molecule type" value="Genomic_DNA"/>
</dbReference>
<keyword evidence="9" id="KW-0378">Hydrolase</keyword>
<dbReference type="NCBIfam" id="TIGR01266">
    <property type="entry name" value="fum_ac_acetase"/>
    <property type="match status" value="1"/>
</dbReference>
<evidence type="ECO:0000256" key="4">
    <source>
        <dbReference type="ARBA" id="ARBA00004782"/>
    </source>
</evidence>
<feature type="binding site" evidence="18">
    <location>
        <position position="770"/>
    </location>
    <ligand>
        <name>Ca(2+)</name>
        <dbReference type="ChEBI" id="CHEBI:29108"/>
    </ligand>
</feature>
<feature type="active site" description="Proton acceptor" evidence="16">
    <location>
        <position position="777"/>
    </location>
</feature>
<evidence type="ECO:0000313" key="22">
    <source>
        <dbReference type="Proteomes" id="UP001152320"/>
    </source>
</evidence>
<comment type="caution">
    <text evidence="21">The sequence shown here is derived from an EMBL/GenBank/DDBJ whole genome shotgun (WGS) entry which is preliminary data.</text>
</comment>
<dbReference type="Pfam" id="PF09298">
    <property type="entry name" value="FAA_hydrolase_N"/>
    <property type="match status" value="1"/>
</dbReference>
<feature type="binding site" evidence="18">
    <location>
        <position position="896"/>
    </location>
    <ligand>
        <name>Mg(2+)</name>
        <dbReference type="ChEBI" id="CHEBI:18420"/>
    </ligand>
</feature>
<accession>A0A9Q1H7I6</accession>
<evidence type="ECO:0000256" key="12">
    <source>
        <dbReference type="ARBA" id="ARBA00022878"/>
    </source>
</evidence>
<feature type="binding site" evidence="17">
    <location>
        <position position="993"/>
    </location>
    <ligand>
        <name>substrate</name>
    </ligand>
</feature>
<dbReference type="InterPro" id="IPR036462">
    <property type="entry name" value="Fumarylacetoacetase_N_sf"/>
</dbReference>
<dbReference type="GO" id="GO:0006572">
    <property type="term" value="P:L-tyrosine catabolic process"/>
    <property type="evidence" value="ECO:0007669"/>
    <property type="project" value="UniProtKB-KW"/>
</dbReference>
<evidence type="ECO:0000256" key="18">
    <source>
        <dbReference type="PIRSR" id="PIRSR605959-3"/>
    </source>
</evidence>
<keyword evidence="8 18" id="KW-0479">Metal-binding</keyword>
<dbReference type="AlphaFoldDB" id="A0A9Q1H7I6"/>
<dbReference type="OrthoDB" id="9971669at2759"/>
<evidence type="ECO:0000256" key="1">
    <source>
        <dbReference type="ARBA" id="ARBA00000353"/>
    </source>
</evidence>
<comment type="cofactor">
    <cofactor evidence="3 18">
        <name>Mg(2+)</name>
        <dbReference type="ChEBI" id="CHEBI:18420"/>
    </cofactor>
</comment>
<dbReference type="GO" id="GO:0046872">
    <property type="term" value="F:metal ion binding"/>
    <property type="evidence" value="ECO:0007669"/>
    <property type="project" value="UniProtKB-KW"/>
</dbReference>
<feature type="binding site" evidence="17">
    <location>
        <position position="887"/>
    </location>
    <ligand>
        <name>substrate</name>
    </ligand>
</feature>
<dbReference type="InterPro" id="IPR036663">
    <property type="entry name" value="Fumarylacetoacetase_C_sf"/>
</dbReference>
<comment type="cofactor">
    <cofactor evidence="2 18">
        <name>Ca(2+)</name>
        <dbReference type="ChEBI" id="CHEBI:29108"/>
    </cofactor>
</comment>
<dbReference type="Gene3D" id="2.30.30.230">
    <property type="entry name" value="Fumarylacetoacetase, N-terminal domain"/>
    <property type="match status" value="1"/>
</dbReference>
<feature type="binding site" evidence="17">
    <location>
        <position position="786"/>
    </location>
    <ligand>
        <name>substrate</name>
    </ligand>
</feature>
<evidence type="ECO:0000256" key="2">
    <source>
        <dbReference type="ARBA" id="ARBA00001913"/>
    </source>
</evidence>
<keyword evidence="10 18" id="KW-0106">Calcium</keyword>
<feature type="binding site" evidence="18">
    <location>
        <position position="876"/>
    </location>
    <ligand>
        <name>Mg(2+)</name>
        <dbReference type="ChEBI" id="CHEBI:18420"/>
    </ligand>
</feature>
<dbReference type="Gene3D" id="3.90.850.10">
    <property type="entry name" value="Fumarylacetoacetase-like, C-terminal domain"/>
    <property type="match status" value="1"/>
</dbReference>
<dbReference type="GO" id="GO:0004334">
    <property type="term" value="F:fumarylacetoacetase activity"/>
    <property type="evidence" value="ECO:0007669"/>
    <property type="project" value="UniProtKB-EC"/>
</dbReference>
<dbReference type="SUPFAM" id="SSF56529">
    <property type="entry name" value="FAH"/>
    <property type="match status" value="1"/>
</dbReference>
<protein>
    <recommendedName>
        <fullName evidence="7">Fumarylacetoacetase</fullName>
        <ecNumber evidence="6">3.7.1.2</ecNumber>
    </recommendedName>
    <alternativeName>
        <fullName evidence="14">Beta-diketonase</fullName>
    </alternativeName>
    <alternativeName>
        <fullName evidence="15">Fumarylacetoacetate hydrolase</fullName>
    </alternativeName>
</protein>
<keyword evidence="12" id="KW-0828">Tyrosine catabolism</keyword>
<dbReference type="EC" id="3.7.1.2" evidence="6"/>
<sequence length="1061" mass="118549">MFLRRLSLNFSGVFTAGTGLNTISSLNVYRTSSKLVLWNYPSITGSKCNFSTSAFLKNHKKVGHYLFGRPPKPNLNVEQSTSLVAVEDLDPVSREALEKLYEAEFPKDIFKICQEYKPYLTEIHISRALQQLADVWDLGQENVPMATDSRNALVTVEPVFRDLCHSCLREAQHMDDSSFLLSLRALLRMNVPENSALIHTLLSHSQYRMNQMSSANLAILCQVLNSLKLSSELSQALHKALVLLIPKMIPKADKVWQLVAFMETAAVKLSSVHRGKILHKLLALVKLDPFVTAQDCFSVLLALRSSNFQSAQLVKETCNHLQKCFQDLSDTQLCELFKVLGHFQYLDVHLMEELCKFVCQSYDNLNDESFSKVFKGLSDAKFVHRELAKVGCRYVVETSSDKDLGVELSLIASIARYCFELNMKPEGLENFLKHAESVCENYFQQEVISPGPATFHALDVAFISCLFSECSNSKQLFESNAIRCLQLFEHEGSYVQNLMLKIALLHHLRDALTCESSQSIFESNLELSLPNPWQGTQSTNVALERKLVLKEAERWDVGRQLKINVEVHQGLKTDILILPSRENGLSNSHPHPAGSIAINILPKEGRAVNETDHLVGLYHLKDRVLKHLGYKTLWALASIFSPSNMSFITYDKDCDFSIQNLPYGVFSTADNPKHRIGVAIGDQVLDLSTITDLFNGPILSECQDVFAESTLNSFMGLGRPAWREARATLQKLLSASEPTLRDNTELRKRAFVSQSAVTMHLPATIGDYTDFYSSVFHATNVGTMFRGKDNALQPNWKHLPVAYHGRSSSVVVSGTPIRRPCGQLKPGEDPPKLGPSKLLDFELEMGFFVGPGNGLGNPIPIDKAQDHIFGMVLMNDWSARDIQKWEYIPLGPFLSKNFGTSISPWVVTMEALEAFAIPNNKQDPPAQPYLHHDDPYTFDIQLSVAIKAEGMTEGAVVTRSNHKNLYWTVKQQLTHHSVSGCNMNPGDLLGSGTISGESDESLGCLLELCWKGTREVHLSEGVQRKFLKDGDEVILRGYCQGDGFRVGFGECTGKILPSHPC</sequence>
<comment type="catalytic activity">
    <reaction evidence="1">
        <text>4-fumarylacetoacetate + H2O = acetoacetate + fumarate + H(+)</text>
        <dbReference type="Rhea" id="RHEA:10244"/>
        <dbReference type="ChEBI" id="CHEBI:13705"/>
        <dbReference type="ChEBI" id="CHEBI:15377"/>
        <dbReference type="ChEBI" id="CHEBI:15378"/>
        <dbReference type="ChEBI" id="CHEBI:18034"/>
        <dbReference type="ChEBI" id="CHEBI:29806"/>
        <dbReference type="EC" id="3.7.1.2"/>
    </reaction>
</comment>
<feature type="binding site" evidence="18">
    <location>
        <position position="844"/>
    </location>
    <ligand>
        <name>Ca(2+)</name>
        <dbReference type="ChEBI" id="CHEBI:29108"/>
    </ligand>
</feature>
<dbReference type="GO" id="GO:0006559">
    <property type="term" value="P:L-phenylalanine catabolic process"/>
    <property type="evidence" value="ECO:0007669"/>
    <property type="project" value="UniProtKB-KW"/>
</dbReference>
<evidence type="ECO:0000256" key="17">
    <source>
        <dbReference type="PIRSR" id="PIRSR605959-2"/>
    </source>
</evidence>